<keyword evidence="3" id="KW-0125">Carotenoid biosynthesis</keyword>
<evidence type="ECO:0000256" key="2">
    <source>
        <dbReference type="ARBA" id="ARBA00012396"/>
    </source>
</evidence>
<evidence type="ECO:0000313" key="6">
    <source>
        <dbReference type="Proteomes" id="UP000554482"/>
    </source>
</evidence>
<dbReference type="Proteomes" id="UP000554482">
    <property type="component" value="Unassembled WGS sequence"/>
</dbReference>
<feature type="transmembrane region" description="Helical" evidence="4">
    <location>
        <begin position="55"/>
        <end position="77"/>
    </location>
</feature>
<dbReference type="InterPro" id="IPR008949">
    <property type="entry name" value="Isoprenoid_synthase_dom_sf"/>
</dbReference>
<gene>
    <name evidence="5" type="ORF">FRX31_019704</name>
</gene>
<dbReference type="InterPro" id="IPR002060">
    <property type="entry name" value="Squ/phyt_synthse"/>
</dbReference>
<dbReference type="SUPFAM" id="SSF48576">
    <property type="entry name" value="Terpenoid synthases"/>
    <property type="match status" value="1"/>
</dbReference>
<sequence length="107" mass="12085">MALDRWESRLEDLFQGRPYDMLDATLSDTVEKFPVDIQVHPLDLKKSRYRNIDELYIYCYYVVGTIGLMSVPVMGIAPESHATTKVYNDALALGIANQLTNGDVGKE</sequence>
<protein>
    <recommendedName>
        <fullName evidence="2">15-cis-phytoene synthase</fullName>
        <ecNumber evidence="2">2.5.1.32</ecNumber>
    </recommendedName>
</protein>
<dbReference type="AlphaFoldDB" id="A0A7J6W002"/>
<keyword evidence="6" id="KW-1185">Reference proteome</keyword>
<dbReference type="PANTHER" id="PTHR31480">
    <property type="entry name" value="BIFUNCTIONAL LYCOPENE CYCLASE/PHYTOENE SYNTHASE"/>
    <property type="match status" value="1"/>
</dbReference>
<proteinExistence type="predicted"/>
<reference evidence="5 6" key="1">
    <citation type="submission" date="2020-06" db="EMBL/GenBank/DDBJ databases">
        <title>Transcriptomic and genomic resources for Thalictrum thalictroides and T. hernandezii: Facilitating candidate gene discovery in an emerging model plant lineage.</title>
        <authorList>
            <person name="Arias T."/>
            <person name="Riano-Pachon D.M."/>
            <person name="Di Stilio V.S."/>
        </authorList>
    </citation>
    <scope>NUCLEOTIDE SEQUENCE [LARGE SCALE GENOMIC DNA]</scope>
    <source>
        <strain evidence="6">cv. WT478/WT964</strain>
        <tissue evidence="5">Leaves</tissue>
    </source>
</reference>
<dbReference type="Pfam" id="PF00494">
    <property type="entry name" value="SQS_PSY"/>
    <property type="match status" value="1"/>
</dbReference>
<evidence type="ECO:0000256" key="4">
    <source>
        <dbReference type="SAM" id="Phobius"/>
    </source>
</evidence>
<comment type="catalytic activity">
    <reaction evidence="1">
        <text>2 (2E,6E,10E)-geranylgeranyl diphosphate = 15-cis-phytoene + 2 diphosphate</text>
        <dbReference type="Rhea" id="RHEA:34475"/>
        <dbReference type="ChEBI" id="CHEBI:27787"/>
        <dbReference type="ChEBI" id="CHEBI:33019"/>
        <dbReference type="ChEBI" id="CHEBI:58756"/>
        <dbReference type="EC" id="2.5.1.32"/>
    </reaction>
</comment>
<dbReference type="Gene3D" id="1.10.600.10">
    <property type="entry name" value="Farnesyl Diphosphate Synthase"/>
    <property type="match status" value="1"/>
</dbReference>
<evidence type="ECO:0000256" key="1">
    <source>
        <dbReference type="ARBA" id="ARBA00001805"/>
    </source>
</evidence>
<dbReference type="OrthoDB" id="6600518at2759"/>
<dbReference type="GO" id="GO:0046905">
    <property type="term" value="F:15-cis-phytoene synthase activity"/>
    <property type="evidence" value="ECO:0007669"/>
    <property type="project" value="UniProtKB-EC"/>
</dbReference>
<dbReference type="GO" id="GO:0016117">
    <property type="term" value="P:carotenoid biosynthetic process"/>
    <property type="evidence" value="ECO:0007669"/>
    <property type="project" value="UniProtKB-KW"/>
</dbReference>
<accession>A0A7J6W002</accession>
<keyword evidence="4" id="KW-0812">Transmembrane</keyword>
<dbReference type="EMBL" id="JABWDY010023726">
    <property type="protein sequence ID" value="KAF5190709.1"/>
    <property type="molecule type" value="Genomic_DNA"/>
</dbReference>
<organism evidence="5 6">
    <name type="scientific">Thalictrum thalictroides</name>
    <name type="common">Rue-anemone</name>
    <name type="synonym">Anemone thalictroides</name>
    <dbReference type="NCBI Taxonomy" id="46969"/>
    <lineage>
        <taxon>Eukaryota</taxon>
        <taxon>Viridiplantae</taxon>
        <taxon>Streptophyta</taxon>
        <taxon>Embryophyta</taxon>
        <taxon>Tracheophyta</taxon>
        <taxon>Spermatophyta</taxon>
        <taxon>Magnoliopsida</taxon>
        <taxon>Ranunculales</taxon>
        <taxon>Ranunculaceae</taxon>
        <taxon>Thalictroideae</taxon>
        <taxon>Thalictrum</taxon>
    </lineage>
</organism>
<keyword evidence="4" id="KW-1133">Transmembrane helix</keyword>
<comment type="caution">
    <text evidence="5">The sequence shown here is derived from an EMBL/GenBank/DDBJ whole genome shotgun (WGS) entry which is preliminary data.</text>
</comment>
<evidence type="ECO:0000256" key="3">
    <source>
        <dbReference type="ARBA" id="ARBA00022746"/>
    </source>
</evidence>
<dbReference type="EC" id="2.5.1.32" evidence="2"/>
<keyword evidence="4" id="KW-0472">Membrane</keyword>
<evidence type="ECO:0000313" key="5">
    <source>
        <dbReference type="EMBL" id="KAF5190709.1"/>
    </source>
</evidence>
<name>A0A7J6W002_THATH</name>